<keyword evidence="1" id="KW-0808">Transferase</keyword>
<evidence type="ECO:0000313" key="7">
    <source>
        <dbReference type="Proteomes" id="UP000011761"/>
    </source>
</evidence>
<dbReference type="GO" id="GO:0004674">
    <property type="term" value="F:protein serine/threonine kinase activity"/>
    <property type="evidence" value="ECO:0007669"/>
    <property type="project" value="TreeGrafter"/>
</dbReference>
<evidence type="ECO:0000313" key="6">
    <source>
        <dbReference type="EMBL" id="EMC92132.1"/>
    </source>
</evidence>
<dbReference type="InterPro" id="IPR000719">
    <property type="entry name" value="Prot_kinase_dom"/>
</dbReference>
<feature type="domain" description="Protein kinase" evidence="5">
    <location>
        <begin position="1"/>
        <end position="202"/>
    </location>
</feature>
<accession>M2LDS5</accession>
<dbReference type="EMBL" id="KB445562">
    <property type="protein sequence ID" value="EMC92132.1"/>
    <property type="molecule type" value="Genomic_DNA"/>
</dbReference>
<dbReference type="HOGENOM" id="CLU_1518057_0_0_1"/>
<dbReference type="OrthoDB" id="1668230at2759"/>
<proteinExistence type="predicted"/>
<evidence type="ECO:0000256" key="4">
    <source>
        <dbReference type="ARBA" id="ARBA00022840"/>
    </source>
</evidence>
<keyword evidence="2" id="KW-0547">Nucleotide-binding</keyword>
<dbReference type="PANTHER" id="PTHR43289">
    <property type="entry name" value="MITOGEN-ACTIVATED PROTEIN KINASE KINASE KINASE 20-RELATED"/>
    <property type="match status" value="1"/>
</dbReference>
<dbReference type="GeneID" id="19115254"/>
<protein>
    <recommendedName>
        <fullName evidence="5">Protein kinase domain-containing protein</fullName>
    </recommendedName>
</protein>
<keyword evidence="4" id="KW-0067">ATP-binding</keyword>
<evidence type="ECO:0000259" key="5">
    <source>
        <dbReference type="PROSITE" id="PS50011"/>
    </source>
</evidence>
<dbReference type="eggNOG" id="KOG0583">
    <property type="taxonomic scope" value="Eukaryota"/>
</dbReference>
<dbReference type="AlphaFoldDB" id="M2LDS5"/>
<reference evidence="6 7" key="1">
    <citation type="journal article" date="2012" name="PLoS Pathog.">
        <title>Diverse lifestyles and strategies of plant pathogenesis encoded in the genomes of eighteen Dothideomycetes fungi.</title>
        <authorList>
            <person name="Ohm R.A."/>
            <person name="Feau N."/>
            <person name="Henrissat B."/>
            <person name="Schoch C.L."/>
            <person name="Horwitz B.A."/>
            <person name="Barry K.W."/>
            <person name="Condon B.J."/>
            <person name="Copeland A.C."/>
            <person name="Dhillon B."/>
            <person name="Glaser F."/>
            <person name="Hesse C.N."/>
            <person name="Kosti I."/>
            <person name="LaButti K."/>
            <person name="Lindquist E.A."/>
            <person name="Lucas S."/>
            <person name="Salamov A.A."/>
            <person name="Bradshaw R.E."/>
            <person name="Ciuffetti L."/>
            <person name="Hamelin R.C."/>
            <person name="Kema G.H.J."/>
            <person name="Lawrence C."/>
            <person name="Scott J.A."/>
            <person name="Spatafora J.W."/>
            <person name="Turgeon B.G."/>
            <person name="de Wit P.J.G.M."/>
            <person name="Zhong S."/>
            <person name="Goodwin S.B."/>
            <person name="Grigoriev I.V."/>
        </authorList>
    </citation>
    <scope>NUCLEOTIDE SEQUENCE [LARGE SCALE GENOMIC DNA]</scope>
    <source>
        <strain evidence="6 7">UAMH 10762</strain>
    </source>
</reference>
<sequence>ARTVFVQEAKVLTHLMQHPSAIQYIVRFYGLDERNSALVFEAVLGGSLENLSSRLRQMTEVARHVELVNIFPGLADDLVSGLQFVHGSGVVHADIKPANVLLDISEHYSSQRPVLRARYIDFSASFRMDSEDTTANAGGTWDYMAPEQMRIQKDLNTPTFASDVWSLGLTLLSLIVGGSPYIASCGGNVFMLREAVKSGDPI</sequence>
<dbReference type="GO" id="GO:0005524">
    <property type="term" value="F:ATP binding"/>
    <property type="evidence" value="ECO:0007669"/>
    <property type="project" value="UniProtKB-KW"/>
</dbReference>
<dbReference type="InterPro" id="IPR008271">
    <property type="entry name" value="Ser/Thr_kinase_AS"/>
</dbReference>
<dbReference type="PROSITE" id="PS50011">
    <property type="entry name" value="PROTEIN_KINASE_DOM"/>
    <property type="match status" value="1"/>
</dbReference>
<dbReference type="STRING" id="717646.M2LDS5"/>
<keyword evidence="3" id="KW-0418">Kinase</keyword>
<dbReference type="InterPro" id="IPR011009">
    <property type="entry name" value="Kinase-like_dom_sf"/>
</dbReference>
<keyword evidence="7" id="KW-1185">Reference proteome</keyword>
<feature type="non-terminal residue" evidence="6">
    <location>
        <position position="1"/>
    </location>
</feature>
<name>M2LDS5_BAUPA</name>
<dbReference type="KEGG" id="bcom:BAUCODRAFT_53461"/>
<dbReference type="Gene3D" id="1.10.510.10">
    <property type="entry name" value="Transferase(Phosphotransferase) domain 1"/>
    <property type="match status" value="1"/>
</dbReference>
<dbReference type="PROSITE" id="PS00108">
    <property type="entry name" value="PROTEIN_KINASE_ST"/>
    <property type="match status" value="1"/>
</dbReference>
<evidence type="ECO:0000256" key="3">
    <source>
        <dbReference type="ARBA" id="ARBA00022777"/>
    </source>
</evidence>
<feature type="non-terminal residue" evidence="6">
    <location>
        <position position="202"/>
    </location>
</feature>
<dbReference type="Proteomes" id="UP000011761">
    <property type="component" value="Unassembled WGS sequence"/>
</dbReference>
<organism evidence="6 7">
    <name type="scientific">Baudoinia panamericana (strain UAMH 10762)</name>
    <name type="common">Angels' share fungus</name>
    <name type="synonym">Baudoinia compniacensis (strain UAMH 10762)</name>
    <dbReference type="NCBI Taxonomy" id="717646"/>
    <lineage>
        <taxon>Eukaryota</taxon>
        <taxon>Fungi</taxon>
        <taxon>Dikarya</taxon>
        <taxon>Ascomycota</taxon>
        <taxon>Pezizomycotina</taxon>
        <taxon>Dothideomycetes</taxon>
        <taxon>Dothideomycetidae</taxon>
        <taxon>Mycosphaerellales</taxon>
        <taxon>Teratosphaeriaceae</taxon>
        <taxon>Baudoinia</taxon>
    </lineage>
</organism>
<dbReference type="Pfam" id="PF00069">
    <property type="entry name" value="Pkinase"/>
    <property type="match status" value="1"/>
</dbReference>
<dbReference type="SMART" id="SM00220">
    <property type="entry name" value="S_TKc"/>
    <property type="match status" value="1"/>
</dbReference>
<evidence type="ECO:0000256" key="1">
    <source>
        <dbReference type="ARBA" id="ARBA00022679"/>
    </source>
</evidence>
<dbReference type="PANTHER" id="PTHR43289:SF33">
    <property type="entry name" value="SERINE_THREONINE KINASE 31"/>
    <property type="match status" value="1"/>
</dbReference>
<dbReference type="SUPFAM" id="SSF56112">
    <property type="entry name" value="Protein kinase-like (PK-like)"/>
    <property type="match status" value="1"/>
</dbReference>
<gene>
    <name evidence="6" type="ORF">BAUCODRAFT_53461</name>
</gene>
<evidence type="ECO:0000256" key="2">
    <source>
        <dbReference type="ARBA" id="ARBA00022741"/>
    </source>
</evidence>
<dbReference type="RefSeq" id="XP_007680449.1">
    <property type="nucleotide sequence ID" value="XM_007682259.1"/>
</dbReference>